<dbReference type="AlphaFoldDB" id="A0A8T0QID0"/>
<comment type="caution">
    <text evidence="1">The sequence shown here is derived from an EMBL/GenBank/DDBJ whole genome shotgun (WGS) entry which is preliminary data.</text>
</comment>
<name>A0A8T0QID0_PANVG</name>
<organism evidence="1 2">
    <name type="scientific">Panicum virgatum</name>
    <name type="common">Blackwell switchgrass</name>
    <dbReference type="NCBI Taxonomy" id="38727"/>
    <lineage>
        <taxon>Eukaryota</taxon>
        <taxon>Viridiplantae</taxon>
        <taxon>Streptophyta</taxon>
        <taxon>Embryophyta</taxon>
        <taxon>Tracheophyta</taxon>
        <taxon>Spermatophyta</taxon>
        <taxon>Magnoliopsida</taxon>
        <taxon>Liliopsida</taxon>
        <taxon>Poales</taxon>
        <taxon>Poaceae</taxon>
        <taxon>PACMAD clade</taxon>
        <taxon>Panicoideae</taxon>
        <taxon>Panicodae</taxon>
        <taxon>Paniceae</taxon>
        <taxon>Panicinae</taxon>
        <taxon>Panicum</taxon>
        <taxon>Panicum sect. Hiantes</taxon>
    </lineage>
</organism>
<dbReference type="Proteomes" id="UP000823388">
    <property type="component" value="Chromosome 7K"/>
</dbReference>
<accession>A0A8T0QID0</accession>
<protein>
    <submittedName>
        <fullName evidence="1">Uncharacterized protein</fullName>
    </submittedName>
</protein>
<dbReference type="EMBL" id="CM029049">
    <property type="protein sequence ID" value="KAG2572918.1"/>
    <property type="molecule type" value="Genomic_DNA"/>
</dbReference>
<gene>
    <name evidence="1" type="ORF">PVAP13_7KG210100</name>
</gene>
<sequence length="231" mass="25194">MGTDFRQLRSLPNLARISLVLFLPSRAVRTPPSKEALALERHGDGILLPPPLHPTAARLPGARRQRLSPPLAQRQRIRLRRQLIIASQPASIRFSLLNPPVAVSNPGDHRVARHYFSRSQPIDSTSPSPFLPHHQAVDSSQLQFSRTVELTALPPTPTTIFSPIFTLDSTPGPGRLSPPTSCQLPAAQPVCHRGGPTHPVFLLTLLAAPFPNLQSSQFCGFLTLGGGRRAR</sequence>
<evidence type="ECO:0000313" key="1">
    <source>
        <dbReference type="EMBL" id="KAG2572918.1"/>
    </source>
</evidence>
<proteinExistence type="predicted"/>
<evidence type="ECO:0000313" key="2">
    <source>
        <dbReference type="Proteomes" id="UP000823388"/>
    </source>
</evidence>
<reference evidence="1" key="1">
    <citation type="submission" date="2020-05" db="EMBL/GenBank/DDBJ databases">
        <title>WGS assembly of Panicum virgatum.</title>
        <authorList>
            <person name="Lovell J.T."/>
            <person name="Jenkins J."/>
            <person name="Shu S."/>
            <person name="Juenger T.E."/>
            <person name="Schmutz J."/>
        </authorList>
    </citation>
    <scope>NUCLEOTIDE SEQUENCE</scope>
    <source>
        <strain evidence="1">AP13</strain>
    </source>
</reference>
<keyword evidence="2" id="KW-1185">Reference proteome</keyword>